<accession>A0A814VND5</accession>
<proteinExistence type="predicted"/>
<protein>
    <submittedName>
        <fullName evidence="8">Uncharacterized protein</fullName>
    </submittedName>
</protein>
<dbReference type="Proteomes" id="UP000663855">
    <property type="component" value="Unassembled WGS sequence"/>
</dbReference>
<evidence type="ECO:0000313" key="8">
    <source>
        <dbReference type="EMBL" id="CAF1190681.1"/>
    </source>
</evidence>
<dbReference type="GO" id="GO:0015743">
    <property type="term" value="P:malate transport"/>
    <property type="evidence" value="ECO:0007669"/>
    <property type="project" value="InterPro"/>
</dbReference>
<dbReference type="AlphaFoldDB" id="A0A814VND5"/>
<dbReference type="Pfam" id="PF11744">
    <property type="entry name" value="ALMT"/>
    <property type="match status" value="1"/>
</dbReference>
<feature type="transmembrane region" description="Helical" evidence="7">
    <location>
        <begin position="127"/>
        <end position="144"/>
    </location>
</feature>
<feature type="transmembrane region" description="Helical" evidence="7">
    <location>
        <begin position="103"/>
        <end position="120"/>
    </location>
</feature>
<dbReference type="EMBL" id="CAJNOV010004875">
    <property type="protein sequence ID" value="CAF1190681.1"/>
    <property type="molecule type" value="Genomic_DNA"/>
</dbReference>
<evidence type="ECO:0000256" key="5">
    <source>
        <dbReference type="ARBA" id="ARBA00023136"/>
    </source>
</evidence>
<keyword evidence="5 7" id="KW-0472">Membrane</keyword>
<keyword evidence="4 7" id="KW-1133">Transmembrane helix</keyword>
<comment type="caution">
    <text evidence="8">The sequence shown here is derived from an EMBL/GenBank/DDBJ whole genome shotgun (WGS) entry which is preliminary data.</text>
</comment>
<feature type="compositionally biased region" description="Polar residues" evidence="6">
    <location>
        <begin position="221"/>
        <end position="230"/>
    </location>
</feature>
<evidence type="ECO:0000256" key="3">
    <source>
        <dbReference type="ARBA" id="ARBA00022692"/>
    </source>
</evidence>
<dbReference type="PANTHER" id="PTHR30509:SF9">
    <property type="entry name" value="MULTIDRUG RESISTANCE PROTEIN MDTO"/>
    <property type="match status" value="1"/>
</dbReference>
<keyword evidence="3 7" id="KW-0812">Transmembrane</keyword>
<feature type="transmembrane region" description="Helical" evidence="7">
    <location>
        <begin position="643"/>
        <end position="665"/>
    </location>
</feature>
<evidence type="ECO:0000256" key="2">
    <source>
        <dbReference type="ARBA" id="ARBA00022475"/>
    </source>
</evidence>
<sequence>MASSKQRSMRLPRFKLWHPILPAFSARLIIAFRTLLGITCVAGFTLSPITSQLIQGQLLLGISFIVAIKSTLGATIQTAVRLFIAGAISTAYCLLIINFCPRQVSVGIGATNILVLLIVYTDLPVTVRRFSIVPTCIILLQWITKSHINTYFVLQVWLSLTAGAALAVIVTSIPLPVIPTAYRELAMRMRFITRQARREITAIVLFISEYHNIHLNEGYDGTTNQNRLNTSNSDDNNDGGIEMPSNSYREDDLYRCSASLEDLKDDHLLKSDIQDLHALVNEELKQMQRAMTEIAYEPYFIFLTLLNFTRGFLRHVPFIKKFIKTKSTLETRLSIWTTSLAAIQRTITGLLTLDHHHRAFVGQRQLINAICLLLDSTFNFLDSTIRYTTSSTRYFNTAQTIACRVKVEEALEDFFETYTQVRENPRHAKISNTDAIHLNTFLLLILRLVHVTITAAETSKTPGARLDAGTDSTTNVQKSKKLFNWKKPFYDLAAYIGIRPSSGKLVRAVKTSLSVLISAVVVFTYRKRLQAYGWVYWAPMTTALVSDSSEGGTLRLSFQRLMAVLLGSTYAYVSVLVTQNHVGVGICICLFVGLMGYLKTDPRKEYFASVCAQSASIITFLSNHQGQMGESNKAVLARTSLTFLGIFIHVLISNILLPITARALIKKKVCLMIKNVSGSLQASCDDFCTFIGPSVTPQPNTSSTQASFNLMKTLGETESIADSFPALLDEAINEPNFWKRPFVQVKDRYNDVAKSLRRISANIRFVHRCTTILEAESKLHFAQEAKWQMRRTSIAQVSTGGDSKPSHSWTTTDLRKERQLQNDLDIPLTIFMNYSTSSTTRFEQKTLVSNNSSASLRLAHTTLYQPVLEHIRTLENQIQRVLSLTEQLIKTQAAVDVGSFELQQLCREDSYDEQQIKLLKTQRRLNRGPSFYVPPQSEALPMVANHYKFLSCCRSSQEVHEPLPSLRNAVDLMFTSLIQFLHANNRFIRTEFVSSQSIGDVLTFHTLSYALRDMVEATTDLAKNARRIKHIDTRTLIRTEREEKLPSP</sequence>
<keyword evidence="2" id="KW-1003">Cell membrane</keyword>
<comment type="subcellular location">
    <subcellularLocation>
        <location evidence="1">Cell membrane</location>
        <topology evidence="1">Multi-pass membrane protein</topology>
    </subcellularLocation>
</comment>
<name>A0A814VND5_9BILA</name>
<gene>
    <name evidence="8" type="ORF">CJN711_LOCUS11497</name>
</gene>
<feature type="transmembrane region" description="Helical" evidence="7">
    <location>
        <begin position="79"/>
        <end position="97"/>
    </location>
</feature>
<dbReference type="InterPro" id="IPR020966">
    <property type="entry name" value="ALMT"/>
</dbReference>
<evidence type="ECO:0000256" key="6">
    <source>
        <dbReference type="SAM" id="MobiDB-lite"/>
    </source>
</evidence>
<evidence type="ECO:0000313" key="9">
    <source>
        <dbReference type="Proteomes" id="UP000663855"/>
    </source>
</evidence>
<feature type="transmembrane region" description="Helical" evidence="7">
    <location>
        <begin position="570"/>
        <end position="594"/>
    </location>
</feature>
<reference evidence="8" key="1">
    <citation type="submission" date="2021-02" db="EMBL/GenBank/DDBJ databases">
        <authorList>
            <person name="Nowell W R."/>
        </authorList>
    </citation>
    <scope>NUCLEOTIDE SEQUENCE</scope>
</reference>
<feature type="transmembrane region" description="Helical" evidence="7">
    <location>
        <begin position="156"/>
        <end position="182"/>
    </location>
</feature>
<dbReference type="PANTHER" id="PTHR30509">
    <property type="entry name" value="P-HYDROXYBENZOIC ACID EFFLUX PUMP SUBUNIT-RELATED"/>
    <property type="match status" value="1"/>
</dbReference>
<evidence type="ECO:0000256" key="4">
    <source>
        <dbReference type="ARBA" id="ARBA00022989"/>
    </source>
</evidence>
<dbReference type="GO" id="GO:0005886">
    <property type="term" value="C:plasma membrane"/>
    <property type="evidence" value="ECO:0007669"/>
    <property type="project" value="UniProtKB-SubCell"/>
</dbReference>
<feature type="compositionally biased region" description="Low complexity" evidence="6">
    <location>
        <begin position="231"/>
        <end position="240"/>
    </location>
</feature>
<evidence type="ECO:0000256" key="1">
    <source>
        <dbReference type="ARBA" id="ARBA00004651"/>
    </source>
</evidence>
<feature type="transmembrane region" description="Helical" evidence="7">
    <location>
        <begin position="20"/>
        <end position="46"/>
    </location>
</feature>
<evidence type="ECO:0000256" key="7">
    <source>
        <dbReference type="SAM" id="Phobius"/>
    </source>
</evidence>
<feature type="region of interest" description="Disordered" evidence="6">
    <location>
        <begin position="221"/>
        <end position="247"/>
    </location>
</feature>
<organism evidence="8 9">
    <name type="scientific">Rotaria magnacalcarata</name>
    <dbReference type="NCBI Taxonomy" id="392030"/>
    <lineage>
        <taxon>Eukaryota</taxon>
        <taxon>Metazoa</taxon>
        <taxon>Spiralia</taxon>
        <taxon>Gnathifera</taxon>
        <taxon>Rotifera</taxon>
        <taxon>Eurotatoria</taxon>
        <taxon>Bdelloidea</taxon>
        <taxon>Philodinida</taxon>
        <taxon>Philodinidae</taxon>
        <taxon>Rotaria</taxon>
    </lineage>
</organism>